<evidence type="ECO:0000313" key="1">
    <source>
        <dbReference type="EMBL" id="NDL59915.1"/>
    </source>
</evidence>
<dbReference type="Proteomes" id="UP000460435">
    <property type="component" value="Unassembled WGS sequence"/>
</dbReference>
<proteinExistence type="predicted"/>
<keyword evidence="2" id="KW-1185">Reference proteome</keyword>
<dbReference type="EMBL" id="WLZY01000009">
    <property type="protein sequence ID" value="NDL59915.1"/>
    <property type="molecule type" value="Genomic_DNA"/>
</dbReference>
<dbReference type="AlphaFoldDB" id="A0A7K3M9C0"/>
<gene>
    <name evidence="1" type="ORF">F7O44_22835</name>
</gene>
<protein>
    <submittedName>
        <fullName evidence="1">Uncharacterized protein</fullName>
    </submittedName>
</protein>
<evidence type="ECO:0000313" key="2">
    <source>
        <dbReference type="Proteomes" id="UP000460435"/>
    </source>
</evidence>
<dbReference type="RefSeq" id="WP_162452627.1">
    <property type="nucleotide sequence ID" value="NZ_WLZY01000009.1"/>
</dbReference>
<accession>A0A7K3M9C0</accession>
<organism evidence="1 2">
    <name type="scientific">Phytoactinopolyspora mesophila</name>
    <dbReference type="NCBI Taxonomy" id="2650750"/>
    <lineage>
        <taxon>Bacteria</taxon>
        <taxon>Bacillati</taxon>
        <taxon>Actinomycetota</taxon>
        <taxon>Actinomycetes</taxon>
        <taxon>Jiangellales</taxon>
        <taxon>Jiangellaceae</taxon>
        <taxon>Phytoactinopolyspora</taxon>
    </lineage>
</organism>
<sequence>MNVHRTGPAHLARRRLMTVITATLAAAAVTLVGCGSDDDGGQAGGTSLQQALSRVSATDATVTYIEFGDAERIREASGGSFKGVWGSLDGWGSSTLAQYRRQVPEVLGIDPEAAQMYLTVGQPPETVTLLQGGQDAEAITSASTASGWTGEDTLTLEMDPTQPISISSPHIRPLADDVVVGGTAADLGVVDADGEDTTLAGAPVVGELADCLGDVFAAYFIDSEAYPTALGVRPAEDDPESPVSIMCVLTPSVSDAERLAEEIPSTVAEGDMPSQGRPYAIMFEAAEAEILDGEHVVRVELEHTDGALANVIFQMVFKRDLPVVSLGDPAAELSDDDTP</sequence>
<dbReference type="PROSITE" id="PS51257">
    <property type="entry name" value="PROKAR_LIPOPROTEIN"/>
    <property type="match status" value="1"/>
</dbReference>
<name>A0A7K3M9C0_9ACTN</name>
<comment type="caution">
    <text evidence="1">The sequence shown here is derived from an EMBL/GenBank/DDBJ whole genome shotgun (WGS) entry which is preliminary data.</text>
</comment>
<reference evidence="1 2" key="1">
    <citation type="submission" date="2019-11" db="EMBL/GenBank/DDBJ databases">
        <authorList>
            <person name="Li X.-J."/>
            <person name="Feng X.-M."/>
        </authorList>
    </citation>
    <scope>NUCLEOTIDE SEQUENCE [LARGE SCALE GENOMIC DNA]</scope>
    <source>
        <strain evidence="1 2">XMNu-373</strain>
    </source>
</reference>